<dbReference type="RefSeq" id="WP_258846769.1">
    <property type="nucleotide sequence ID" value="NZ_JANUGX010000022.1"/>
</dbReference>
<dbReference type="Proteomes" id="UP001205560">
    <property type="component" value="Unassembled WGS sequence"/>
</dbReference>
<protein>
    <submittedName>
        <fullName evidence="3">DegT/DnrJ/EryC1/StrS family aminotransferase</fullName>
    </submittedName>
</protein>
<keyword evidence="3" id="KW-0032">Aminotransferase</keyword>
<evidence type="ECO:0000313" key="4">
    <source>
        <dbReference type="Proteomes" id="UP001205560"/>
    </source>
</evidence>
<comment type="caution">
    <text evidence="3">The sequence shown here is derived from an EMBL/GenBank/DDBJ whole genome shotgun (WGS) entry which is preliminary data.</text>
</comment>
<dbReference type="PANTHER" id="PTHR30244:SF34">
    <property type="entry name" value="DTDP-4-AMINO-4,6-DIDEOXYGALACTOSE TRANSAMINASE"/>
    <property type="match status" value="1"/>
</dbReference>
<proteinExistence type="inferred from homology"/>
<sequence>MHHRLHYADWSWREYAVAAGCLLTGRVNKGSAPQRLALAFAALYTPSTAYPVNYGHTGIDMALALFKSLRPARNQVLVPAYICPSVVSTIEQAGLVPIPVQVGADLNLLPEAVREALGPSTLAVIAPHMFGCPAKIAEIETDCRQADVFLVDDAAQVVGERSGGRLLGSFGDVGIVSFAQSKAIVTGVRGSGGVLLVNNPKLDPLLRDSVQALPAPHGRAAAFVDFVWNYLWSRYTGNSGYYLARVRSLLGGVNKTTARPARIGNLEASIALVQLRRLADIRAAKIEAAAAYHAALAELPDVAFPQYAPGRYLSRIMLDLPAWVDLAALRKNLAWCGVETRVGYLQPVSADYPDDAALLTARRMLGLPFGNLKCGEINKICSIVKSCLTAARPAFLNNPRHETYQTAHQR</sequence>
<dbReference type="EMBL" id="JANUGX010000022">
    <property type="protein sequence ID" value="MCS0590995.1"/>
    <property type="molecule type" value="Genomic_DNA"/>
</dbReference>
<dbReference type="Gene3D" id="3.90.1150.10">
    <property type="entry name" value="Aspartate Aminotransferase, domain 1"/>
    <property type="match status" value="1"/>
</dbReference>
<evidence type="ECO:0000313" key="3">
    <source>
        <dbReference type="EMBL" id="MCS0590995.1"/>
    </source>
</evidence>
<dbReference type="InterPro" id="IPR015424">
    <property type="entry name" value="PyrdxlP-dep_Trfase"/>
</dbReference>
<dbReference type="InterPro" id="IPR015421">
    <property type="entry name" value="PyrdxlP-dep_Trfase_major"/>
</dbReference>
<dbReference type="Pfam" id="PF01041">
    <property type="entry name" value="DegT_DnrJ_EryC1"/>
    <property type="match status" value="1"/>
</dbReference>
<reference evidence="3 4" key="1">
    <citation type="submission" date="2022-08" db="EMBL/GenBank/DDBJ databases">
        <title>Reclassification of Massilia species as members of the genera Telluria, Duganella, Pseudoduganella, Mokoshia gen. nov. and Zemynaea gen. nov. using orthogonal and non-orthogonal genome-based approaches.</title>
        <authorList>
            <person name="Bowman J.P."/>
        </authorList>
    </citation>
    <scope>NUCLEOTIDE SEQUENCE [LARGE SCALE GENOMIC DNA]</scope>
    <source>
        <strain evidence="3 4">LMG 28164</strain>
    </source>
</reference>
<keyword evidence="4" id="KW-1185">Reference proteome</keyword>
<dbReference type="Gene3D" id="3.40.640.10">
    <property type="entry name" value="Type I PLP-dependent aspartate aminotransferase-like (Major domain)"/>
    <property type="match status" value="1"/>
</dbReference>
<gene>
    <name evidence="3" type="ORF">NX782_17535</name>
</gene>
<name>A0ABT2AA55_9BURK</name>
<organism evidence="3 4">
    <name type="scientific">Massilia norwichensis</name>
    <dbReference type="NCBI Taxonomy" id="1442366"/>
    <lineage>
        <taxon>Bacteria</taxon>
        <taxon>Pseudomonadati</taxon>
        <taxon>Pseudomonadota</taxon>
        <taxon>Betaproteobacteria</taxon>
        <taxon>Burkholderiales</taxon>
        <taxon>Oxalobacteraceae</taxon>
        <taxon>Telluria group</taxon>
        <taxon>Massilia</taxon>
    </lineage>
</organism>
<dbReference type="PANTHER" id="PTHR30244">
    <property type="entry name" value="TRANSAMINASE"/>
    <property type="match status" value="1"/>
</dbReference>
<dbReference type="InterPro" id="IPR015422">
    <property type="entry name" value="PyrdxlP-dep_Trfase_small"/>
</dbReference>
<keyword evidence="2" id="KW-0663">Pyridoxal phosphate</keyword>
<comment type="similarity">
    <text evidence="1 2">Belongs to the DegT/DnrJ/EryC1 family.</text>
</comment>
<keyword evidence="3" id="KW-0808">Transferase</keyword>
<evidence type="ECO:0000256" key="2">
    <source>
        <dbReference type="RuleBase" id="RU004508"/>
    </source>
</evidence>
<evidence type="ECO:0000256" key="1">
    <source>
        <dbReference type="ARBA" id="ARBA00037999"/>
    </source>
</evidence>
<dbReference type="GO" id="GO:0008483">
    <property type="term" value="F:transaminase activity"/>
    <property type="evidence" value="ECO:0007669"/>
    <property type="project" value="UniProtKB-KW"/>
</dbReference>
<dbReference type="InterPro" id="IPR000653">
    <property type="entry name" value="DegT/StrS_aminotransferase"/>
</dbReference>
<accession>A0ABT2AA55</accession>
<dbReference type="SUPFAM" id="SSF53383">
    <property type="entry name" value="PLP-dependent transferases"/>
    <property type="match status" value="1"/>
</dbReference>